<dbReference type="Pfam" id="PF07686">
    <property type="entry name" value="V-set"/>
    <property type="match status" value="3"/>
</dbReference>
<feature type="domain" description="Immunoglobulin" evidence="3">
    <location>
        <begin position="278"/>
        <end position="374"/>
    </location>
</feature>
<feature type="domain" description="Immunoglobulin" evidence="3">
    <location>
        <begin position="134"/>
        <end position="232"/>
    </location>
</feature>
<evidence type="ECO:0000313" key="4">
    <source>
        <dbReference type="Ensembl" id="ENSCCRP00020005964.1"/>
    </source>
</evidence>
<protein>
    <recommendedName>
        <fullName evidence="3">Immunoglobulin domain-containing protein</fullName>
    </recommendedName>
</protein>
<dbReference type="PANTHER" id="PTHR21063">
    <property type="entry name" value="LFA-3"/>
    <property type="match status" value="1"/>
</dbReference>
<dbReference type="InterPro" id="IPR003599">
    <property type="entry name" value="Ig_sub"/>
</dbReference>
<keyword evidence="1" id="KW-0472">Membrane</keyword>
<dbReference type="SUPFAM" id="SSF48726">
    <property type="entry name" value="Immunoglobulin"/>
    <property type="match status" value="3"/>
</dbReference>
<reference evidence="4" key="1">
    <citation type="submission" date="2025-08" db="UniProtKB">
        <authorList>
            <consortium name="Ensembl"/>
        </authorList>
    </citation>
    <scope>IDENTIFICATION</scope>
</reference>
<evidence type="ECO:0000313" key="5">
    <source>
        <dbReference type="Proteomes" id="UP000694701"/>
    </source>
</evidence>
<proteinExistence type="predicted"/>
<dbReference type="AlphaFoldDB" id="A0A8C2C7D6"/>
<dbReference type="InterPro" id="IPR013106">
    <property type="entry name" value="Ig_V-set"/>
</dbReference>
<keyword evidence="1" id="KW-1133">Transmembrane helix</keyword>
<dbReference type="InterPro" id="IPR036179">
    <property type="entry name" value="Ig-like_dom_sf"/>
</dbReference>
<dbReference type="PANTHER" id="PTHR21063:SF4">
    <property type="entry name" value="CD48 ANTIGEN-RELATED"/>
    <property type="match status" value="1"/>
</dbReference>
<evidence type="ECO:0000256" key="1">
    <source>
        <dbReference type="SAM" id="Phobius"/>
    </source>
</evidence>
<evidence type="ECO:0000256" key="2">
    <source>
        <dbReference type="SAM" id="SignalP"/>
    </source>
</evidence>
<keyword evidence="2" id="KW-0732">Signal</keyword>
<feature type="chain" id="PRO_5034974039" description="Immunoglobulin domain-containing protein" evidence="2">
    <location>
        <begin position="20"/>
        <end position="377"/>
    </location>
</feature>
<feature type="signal peptide" evidence="2">
    <location>
        <begin position="1"/>
        <end position="19"/>
    </location>
</feature>
<accession>A0A8C2C7D6</accession>
<evidence type="ECO:0000259" key="3">
    <source>
        <dbReference type="SMART" id="SM00409"/>
    </source>
</evidence>
<name>A0A8C2C7D6_CYPCA</name>
<feature type="domain" description="Immunoglobulin" evidence="3">
    <location>
        <begin position="23"/>
        <end position="125"/>
    </location>
</feature>
<dbReference type="InterPro" id="IPR013783">
    <property type="entry name" value="Ig-like_fold"/>
</dbReference>
<keyword evidence="1" id="KW-0812">Transmembrane</keyword>
<dbReference type="Ensembl" id="ENSCCRT00020006749.1">
    <property type="protein sequence ID" value="ENSCCRP00020005964.1"/>
    <property type="gene ID" value="ENSCCRG00020003361.1"/>
</dbReference>
<dbReference type="Gene3D" id="2.60.40.10">
    <property type="entry name" value="Immunoglobulins"/>
    <property type="match status" value="3"/>
</dbReference>
<organism evidence="4 5">
    <name type="scientific">Cyprinus carpio</name>
    <name type="common">Common carp</name>
    <dbReference type="NCBI Taxonomy" id="7962"/>
    <lineage>
        <taxon>Eukaryota</taxon>
        <taxon>Metazoa</taxon>
        <taxon>Chordata</taxon>
        <taxon>Craniata</taxon>
        <taxon>Vertebrata</taxon>
        <taxon>Euteleostomi</taxon>
        <taxon>Actinopterygii</taxon>
        <taxon>Neopterygii</taxon>
        <taxon>Teleostei</taxon>
        <taxon>Ostariophysi</taxon>
        <taxon>Cypriniformes</taxon>
        <taxon>Cyprinidae</taxon>
        <taxon>Cyprininae</taxon>
        <taxon>Cyprinus</taxon>
    </lineage>
</organism>
<sequence>MQNMLLLSLLLLFMEGVSGGNETGSVSVMEGDSVTLHTDVSEINNDDTLLWVFGPKEYVISQITRKNDLTSFFVTDDERFRGRLQVDQKIGSLTIRNTRITHSGQYKLTISREKTTTKIFSVTVFGVVNETDGMKSVSVMEGDSVTLHTDAEIHTDDLIVWRFGDKGILLAKLDVGTNESSLNDADERFKDRLQLNQTGSLTIKKTRTEHTGLYEVQIRGSESSQRFLLSVTALPDPGLSPGVIVGIAAAVLLFLTAVVAVVVIYYCHKFSEPKKQVVRTEPVKSGDFVTLNIDSEIKSDDLILWTFGAKNCLVVKVDSGTTTISENFIGRLQLDHQSGSLTIRNTRTRDSGVYKLQIINSEQTTFRRFNVTVTGSE</sequence>
<dbReference type="SMART" id="SM00409">
    <property type="entry name" value="IG"/>
    <property type="match status" value="3"/>
</dbReference>
<feature type="transmembrane region" description="Helical" evidence="1">
    <location>
        <begin position="243"/>
        <end position="266"/>
    </location>
</feature>
<dbReference type="Proteomes" id="UP000694701">
    <property type="component" value="Unplaced"/>
</dbReference>